<dbReference type="Pfam" id="PF01431">
    <property type="entry name" value="Peptidase_M13"/>
    <property type="match status" value="1"/>
</dbReference>
<evidence type="ECO:0000256" key="5">
    <source>
        <dbReference type="ARBA" id="ARBA00022801"/>
    </source>
</evidence>
<dbReference type="GO" id="GO:0016485">
    <property type="term" value="P:protein processing"/>
    <property type="evidence" value="ECO:0007669"/>
    <property type="project" value="TreeGrafter"/>
</dbReference>
<dbReference type="InterPro" id="IPR000718">
    <property type="entry name" value="Peptidase_M13"/>
</dbReference>
<keyword evidence="11" id="KW-1185">Reference proteome</keyword>
<sequence length="602" mass="69951">MSCLRNHEEWESQAGYIQTVIGKIRNFGLFPLIDANISYYNRSDYERDLVDLLIYFNKNGSTTEWLMPMFLFRDNDTTVMKFSHPSPSLSIAYTFHQNFKLAIALCIRTNSTCYLQKLLKDAVSMRFLARYINECFSEAELQSTTLEKLNESYSSVDLFKFLADVSPLEVRHLFQDTLLVEAPPLEAIKRFDAELKRIPKTVIVNTIISHFIFNSCRDLDVRFQMLSTRGYDDESAKRIKSDLKELAESECFLKTQEKFGQALLASYANAVNGHEAQKGLEKVYSYLKDAFIELINEKQHWSSKIKKTLLKKMEKMGNNLGFTDVAVGDLKELDKLYFEYLRVENIYGLHFSDMEDIFNRISLVDDFATLDDITAAEDQRKRTETILLHELNAYYKYNENSLVISPTMLQSPLYSPRLPRFYQFGFVGFVIAHEMMHAYGKEANRNEYGKLDNSLPEDFLTKHSSNMLLTQKMYEEPLKKLGYFDYKLQITVEENFADTQGIKLIYKAYQNAKKREGSELRLKSIAYLSEDQLFFLASAQFFCAPRKIVTKQMFIDDQFEKHSPNKLRVNVVLGNMPEFSKAFHCAPNTPMNSAVQQFQVFL</sequence>
<dbReference type="Gene3D" id="3.40.390.10">
    <property type="entry name" value="Collagenase (Catalytic Domain)"/>
    <property type="match status" value="1"/>
</dbReference>
<dbReference type="PROSITE" id="PS51885">
    <property type="entry name" value="NEPRILYSIN"/>
    <property type="match status" value="1"/>
</dbReference>
<evidence type="ECO:0000256" key="7">
    <source>
        <dbReference type="ARBA" id="ARBA00023049"/>
    </source>
</evidence>
<evidence type="ECO:0000256" key="3">
    <source>
        <dbReference type="ARBA" id="ARBA00022670"/>
    </source>
</evidence>
<proteinExistence type="inferred from homology"/>
<protein>
    <recommendedName>
        <fullName evidence="12">Peptidase M13 C-terminal domain-containing protein</fullName>
    </recommendedName>
</protein>
<comment type="similarity">
    <text evidence="2">Belongs to the peptidase M13 family.</text>
</comment>
<keyword evidence="5" id="KW-0378">Hydrolase</keyword>
<evidence type="ECO:0000256" key="4">
    <source>
        <dbReference type="ARBA" id="ARBA00022723"/>
    </source>
</evidence>
<dbReference type="PANTHER" id="PTHR11733:SF167">
    <property type="entry name" value="FI17812P1-RELATED"/>
    <property type="match status" value="1"/>
</dbReference>
<keyword evidence="4" id="KW-0479">Metal-binding</keyword>
<dbReference type="Gene3D" id="1.10.1380.10">
    <property type="entry name" value="Neutral endopeptidase , domain2"/>
    <property type="match status" value="1"/>
</dbReference>
<evidence type="ECO:0000256" key="6">
    <source>
        <dbReference type="ARBA" id="ARBA00022833"/>
    </source>
</evidence>
<dbReference type="InterPro" id="IPR024079">
    <property type="entry name" value="MetalloPept_cat_dom_sf"/>
</dbReference>
<evidence type="ECO:0000256" key="1">
    <source>
        <dbReference type="ARBA" id="ARBA00001947"/>
    </source>
</evidence>
<dbReference type="InterPro" id="IPR042089">
    <property type="entry name" value="Peptidase_M13_dom_2"/>
</dbReference>
<name>A0AA36H6X2_CYLNA</name>
<dbReference type="InterPro" id="IPR008753">
    <property type="entry name" value="Peptidase_M13_N"/>
</dbReference>
<comment type="cofactor">
    <cofactor evidence="1">
        <name>Zn(2+)</name>
        <dbReference type="ChEBI" id="CHEBI:29105"/>
    </cofactor>
</comment>
<feature type="domain" description="Peptidase M13 N-terminal" evidence="9">
    <location>
        <begin position="141"/>
        <end position="322"/>
    </location>
</feature>
<dbReference type="Proteomes" id="UP001176961">
    <property type="component" value="Unassembled WGS sequence"/>
</dbReference>
<organism evidence="10 11">
    <name type="scientific">Cylicocyclus nassatus</name>
    <name type="common">Nematode worm</name>
    <dbReference type="NCBI Taxonomy" id="53992"/>
    <lineage>
        <taxon>Eukaryota</taxon>
        <taxon>Metazoa</taxon>
        <taxon>Ecdysozoa</taxon>
        <taxon>Nematoda</taxon>
        <taxon>Chromadorea</taxon>
        <taxon>Rhabditida</taxon>
        <taxon>Rhabditina</taxon>
        <taxon>Rhabditomorpha</taxon>
        <taxon>Strongyloidea</taxon>
        <taxon>Strongylidae</taxon>
        <taxon>Cylicocyclus</taxon>
    </lineage>
</organism>
<accession>A0AA36H6X2</accession>
<dbReference type="GO" id="GO:0005886">
    <property type="term" value="C:plasma membrane"/>
    <property type="evidence" value="ECO:0007669"/>
    <property type="project" value="TreeGrafter"/>
</dbReference>
<dbReference type="Pfam" id="PF05649">
    <property type="entry name" value="Peptidase_M13_N"/>
    <property type="match status" value="1"/>
</dbReference>
<evidence type="ECO:0000313" key="10">
    <source>
        <dbReference type="EMBL" id="CAJ0605251.1"/>
    </source>
</evidence>
<evidence type="ECO:0000259" key="9">
    <source>
        <dbReference type="Pfam" id="PF05649"/>
    </source>
</evidence>
<keyword evidence="7" id="KW-0482">Metalloprotease</keyword>
<dbReference type="GO" id="GO:0004222">
    <property type="term" value="F:metalloendopeptidase activity"/>
    <property type="evidence" value="ECO:0007669"/>
    <property type="project" value="InterPro"/>
</dbReference>
<evidence type="ECO:0000313" key="11">
    <source>
        <dbReference type="Proteomes" id="UP001176961"/>
    </source>
</evidence>
<evidence type="ECO:0000256" key="2">
    <source>
        <dbReference type="ARBA" id="ARBA00007357"/>
    </source>
</evidence>
<dbReference type="AlphaFoldDB" id="A0AA36H6X2"/>
<dbReference type="GO" id="GO:0046872">
    <property type="term" value="F:metal ion binding"/>
    <property type="evidence" value="ECO:0007669"/>
    <property type="project" value="UniProtKB-KW"/>
</dbReference>
<feature type="domain" description="Peptidase M13 C-terminal" evidence="8">
    <location>
        <begin position="392"/>
        <end position="594"/>
    </location>
</feature>
<dbReference type="InterPro" id="IPR018497">
    <property type="entry name" value="Peptidase_M13_C"/>
</dbReference>
<reference evidence="10" key="1">
    <citation type="submission" date="2023-07" db="EMBL/GenBank/DDBJ databases">
        <authorList>
            <consortium name="CYATHOMIX"/>
        </authorList>
    </citation>
    <scope>NUCLEOTIDE SEQUENCE</scope>
    <source>
        <strain evidence="10">N/A</strain>
    </source>
</reference>
<keyword evidence="6" id="KW-0862">Zinc</keyword>
<dbReference type="PANTHER" id="PTHR11733">
    <property type="entry name" value="ZINC METALLOPROTEASE FAMILY M13 NEPRILYSIN-RELATED"/>
    <property type="match status" value="1"/>
</dbReference>
<gene>
    <name evidence="10" type="ORF">CYNAS_LOCUS17234</name>
</gene>
<keyword evidence="3" id="KW-0645">Protease</keyword>
<comment type="caution">
    <text evidence="10">The sequence shown here is derived from an EMBL/GenBank/DDBJ whole genome shotgun (WGS) entry which is preliminary data.</text>
</comment>
<dbReference type="EMBL" id="CATQJL010000316">
    <property type="protein sequence ID" value="CAJ0605251.1"/>
    <property type="molecule type" value="Genomic_DNA"/>
</dbReference>
<dbReference type="PRINTS" id="PR00786">
    <property type="entry name" value="NEPRILYSIN"/>
</dbReference>
<evidence type="ECO:0000259" key="8">
    <source>
        <dbReference type="Pfam" id="PF01431"/>
    </source>
</evidence>
<dbReference type="SUPFAM" id="SSF55486">
    <property type="entry name" value="Metalloproteases ('zincins'), catalytic domain"/>
    <property type="match status" value="1"/>
</dbReference>
<evidence type="ECO:0008006" key="12">
    <source>
        <dbReference type="Google" id="ProtNLM"/>
    </source>
</evidence>